<evidence type="ECO:0000256" key="7">
    <source>
        <dbReference type="ARBA" id="ARBA00022837"/>
    </source>
</evidence>
<dbReference type="Pfam" id="PF08454">
    <property type="entry name" value="RIH_assoc"/>
    <property type="match status" value="1"/>
</dbReference>
<dbReference type="Proteomes" id="UP001165122">
    <property type="component" value="Unassembled WGS sequence"/>
</dbReference>
<dbReference type="InterPro" id="IPR036300">
    <property type="entry name" value="MIR_dom_sf"/>
</dbReference>
<dbReference type="InterPro" id="IPR035910">
    <property type="entry name" value="RyR/IP3R_RIH_dom_sf"/>
</dbReference>
<dbReference type="GO" id="GO:0070679">
    <property type="term" value="F:inositol 1,4,5 trisphosphate binding"/>
    <property type="evidence" value="ECO:0007669"/>
    <property type="project" value="InterPro"/>
</dbReference>
<evidence type="ECO:0000256" key="13">
    <source>
        <dbReference type="ARBA" id="ARBA00023303"/>
    </source>
</evidence>
<dbReference type="Gene3D" id="1.10.287.70">
    <property type="match status" value="1"/>
</dbReference>
<keyword evidence="7" id="KW-0106">Calcium</keyword>
<evidence type="ECO:0000256" key="9">
    <source>
        <dbReference type="ARBA" id="ARBA00023065"/>
    </source>
</evidence>
<keyword evidence="13" id="KW-0407">Ion channel</keyword>
<dbReference type="InterPro" id="IPR014821">
    <property type="entry name" value="Ins145_P3_rcpt"/>
</dbReference>
<feature type="region of interest" description="Disordered" evidence="14">
    <location>
        <begin position="1027"/>
        <end position="1068"/>
    </location>
</feature>
<feature type="transmembrane region" description="Helical" evidence="15">
    <location>
        <begin position="2699"/>
        <end position="2716"/>
    </location>
</feature>
<organism evidence="17 18">
    <name type="scientific">Triparma laevis f. longispina</name>
    <dbReference type="NCBI Taxonomy" id="1714387"/>
    <lineage>
        <taxon>Eukaryota</taxon>
        <taxon>Sar</taxon>
        <taxon>Stramenopiles</taxon>
        <taxon>Ochrophyta</taxon>
        <taxon>Bolidophyceae</taxon>
        <taxon>Parmales</taxon>
        <taxon>Triparmaceae</taxon>
        <taxon>Triparma</taxon>
    </lineage>
</organism>
<feature type="transmembrane region" description="Helical" evidence="15">
    <location>
        <begin position="2898"/>
        <end position="2920"/>
    </location>
</feature>
<dbReference type="PANTHER" id="PTHR13715">
    <property type="entry name" value="RYANODINE RECEPTOR AND IP3 RECEPTOR"/>
    <property type="match status" value="1"/>
</dbReference>
<evidence type="ECO:0000256" key="5">
    <source>
        <dbReference type="ARBA" id="ARBA00022737"/>
    </source>
</evidence>
<evidence type="ECO:0000256" key="2">
    <source>
        <dbReference type="ARBA" id="ARBA00009453"/>
    </source>
</evidence>
<dbReference type="SUPFAM" id="SSF81324">
    <property type="entry name" value="Voltage-gated potassium channels"/>
    <property type="match status" value="1"/>
</dbReference>
<evidence type="ECO:0000256" key="14">
    <source>
        <dbReference type="SAM" id="MobiDB-lite"/>
    </source>
</evidence>
<feature type="compositionally biased region" description="Acidic residues" evidence="14">
    <location>
        <begin position="2435"/>
        <end position="2459"/>
    </location>
</feature>
<keyword evidence="3" id="KW-0813">Transport</keyword>
<sequence length="3057" mass="344388">MHQKEQLEPMRFGDLITLQGTVKTPSDSDSGDNAIGFLSADPCFSRVGFQQVCPSYSYSSFEQCIFQLCPMLSYDNKASKSKLERRGSFSEEEAMLMDMRIKMEEGKNARQMKGMLVSPELVMYGMSVQLMHLATGMYLTGESFTATEEKDCLRLTLSPGTLTSSFKIMPRFKVRHEGSEIYYRDQLLIFNQKMMAYGLHASNKTYDPLQPLPTFSEMNLSVNPSSLKVEKFARFSSSERAHKLFACLDLVRFSHPETDSFLSCSCNLQKKTKPPYMRLNTDETNYDVSVKSMWVIEHLDYTSSSAIEWGVEVRIRHAITNMYLSVNSQPSLAGAPRRRASSVGEGMAVSGTPVNVYQEKIYDCEMVDSSDLSPSSIFRLVPTDSQGEEIPKHHVSFRLEHNDAVTGATLYITSATKTKYEGHPIYQQKSLDMKFSNHKGDNDAFLLMPFEVKHVVKKVDELRALTPYLSWFTESRVQRISSVQDLRLEDIKKCERVVKGVITSIIDSKDGDDDGHEDDHKSDPECSEVSQTFARDLKVMDMVFIIATLPATFKLDTSYDQQSLAWLDHDFNRVANLVSLCWRALQTMFFNNRESENYFARKEGWIFKTISLISDPIGAAVAFSKLISNNATLVEEYVSHDTIEEFKTLIMAKGFQSRLLEFFVSICTCNGKAIISNQEAVLSQVWLKPQDREQVLFAIKTDDDMTKATQWQSLDNSYPDDFLGKECVASGFKRVLVDWSKVTQLSDFFVNGKQSCSVEELCWVLEPQELCERVTGKSWDEHTKAFQQVVDENGAARMSEANISFNRQWDLAKYFERQLYLFASMCRGRSYGSIFELSKTISYTMVCSMMASESLPASIRAASIKVLHTMYIDRYPHSPNCGRPSLPDLVWNSENLKKTRLAGEYAKVEGALPCFRLSPDHELKQNPDPFYSIDSHSKFFLVRDFIHTFTSLSGGSVQEYSKAHEEKNKLTCAIVTILADLMSFGFFSTKEKIEIVCLPMNKTLDGRTDHVVLGGGPSSSKMVVAASKKKNSERRISQEVKPSLKTTRKKSNKVQPVNGGEGGGAGGEHEKALVSDLMRQLQKRKNIDTYRYALEPRSQSAHQSKVYILETLFKIADMRAHYRCSQLLYELKDRASAKVSVLTQEGVVSTQFIEVFNRLFEDEDGTALDVNKMMDAPIDSVCIDLMMYESDEVFEHALGFIRRRYGQRRSLLSSLKEVTVLKNDSLPVFGNFGKLDACLKDLTFYIRSYDTWGVYKGAERPMVRETYDEVISIFDRLDAFLFDAPDLQGKLYDASSLPSLCCDKHPPSEFHQRILRNMGLVRSVLIWGLEMNYALMSKIQPDYGGLGGGEREKLLEQSEGMLFNVCKRVVFTLNAFVEKNADNQAILFGNLTLLRSKMGVGLNVWDIVITVLEGNQALCETAPRALFMEFSKIMSKSVELGFGFDVKTLRLLDFFFVLTKPTELRPIARSQDLVTLFLFDPTLSSNLVLEVDLKNEENTYKVLYHIKLIKLLALTALEKNSVSTARIQGVISLDFALSKVDKDGGDGGDLDLLAQAAFLDLLANVYIDTALLERGICGRMGLWKALDHIARTARKVEGRLTKDMARPEDEKENVDLDLYPIIYFTSALNLLVKFYKCCYVPSSMGEELSDLHETVMEDVGELIKLASTKIDDLPLAVVGLLDELKKQVGYKEVEVQAARKTSIRIGDPSSVVSIVSSDLSMKVEKDDGGIHRAFMSSRLEASITSRFEAMDTDGNGFLSYKEVRTTMLREAHGLNDKDVTALFSKYDKDKDSGINKKEFMNMMSDAQSMTPGSGVEWLNAQEVLDHSPETMKLMAENLDQFLHVKLYPAIKRSETISKALAQKDDEFLDILENSAEITNPDDPEYIAALRGTTLEEEKRLMSAQAAARLDPRTVFATKVLNTMNGTAALFLVLFVVFLAIILLIVQFVSGSNETLAAMDTVITIFFVIELVVKASSHAYVHREIDSFLLDFLNFIDVLVVFVDLLFIYVASKSDSTSNGGVIKALRLARAARLLRLFRIRRLLAVPKKHMDREEASKDPRAVSITFEMLVERMVEYLRNNSLELGASKQKTLAIVMNVLNLHLERKVQCMSKARVNEAALVADVSYNEMLKIQTEEYQGVQNHIGIDCGCVEVLLKCISKCDDGAIRRGGMNTLRKLLEGGNKEIQSKCIEILTEIGGEAIGPSFFFACRELLREALDGLKEYRKVRKTNFERSATLSQGVVDSGSLFDLMKEMVEGHNVTFQHLLRKQPHSKSANLVEEIVEIWTVLSKSLSCIRKWDNAEGALALNCIDLLIELCQGPCRENQEVFVRNGKAIDGCVCVITANMSDMDDTTLRTRLCSAATCLLAAVLEDAEKGYIQSVKDLMPGGILDDRAKKVAGRLQWLKSMSKSFQKDFFEVLNNEAQAILTLKHSFESVEEEEEEEEGGVGGGGEEEEEEEGAKEGREGKGGGIAGLQLGQLGQPKVAKLALRSVEIFWHGRCQKTFFTPFLDSLSDATKNRFMEECALDSQETRIKEMIKACDDLSDEMVYQNDLSQFVVFQFISVHFLTIKRFVFAMVLLLNINVMLSTLQDETLVLADEAFGFNSSQNLTVLLGLLVMFCYSFIVAYLIVSFGPLEWRRCLRNQVVQDAEVEALKARGEDPPKSNAMRVYCVMIIFYICCCYIHSMTANPYSAEKYQNFGETVFAVLLPLAIRLQLQLPKSPILRRYCAALDALSYPTIRNHLILVVFTWIGLWRSYFFTLTLLDVLTMSPTLAGVVKSVVMPISQLMQTFALFIIVICCYTSFAYFLFGSGQFGGEDDRMIEYFVNVSDVNGTEVEELQPTGLVWLPEEEEGAVEGCDTLLECFTQTVYLGIRAGDIAEILDDPDENNYTTRMLFDLSFFLILGILLFDMVTGIILDTFGSLREEVAERNSILASESFVSGLERKEIEEIGEGLNFDSINEADQSLWDYIFYVIYIRDKDASNMTGSESFVNRCLEEGDTSWIPNHTSLALETVQGGDGGEEEEELGEKVEKLESGIRRLEEKFDMSFAQILEKLK</sequence>
<feature type="transmembrane region" description="Helical" evidence="15">
    <location>
        <begin position="2609"/>
        <end position="2630"/>
    </location>
</feature>
<dbReference type="InterPro" id="IPR027359">
    <property type="entry name" value="Volt_channel_dom_sf"/>
</dbReference>
<feature type="region of interest" description="Disordered" evidence="14">
    <location>
        <begin position="2433"/>
        <end position="2467"/>
    </location>
</feature>
<dbReference type="SUPFAM" id="SSF82109">
    <property type="entry name" value="MIR domain"/>
    <property type="match status" value="1"/>
</dbReference>
<proteinExistence type="inferred from homology"/>
<keyword evidence="9" id="KW-0406">Ion transport</keyword>
<dbReference type="InterPro" id="IPR013662">
    <property type="entry name" value="RIH_assoc-dom"/>
</dbReference>
<comment type="similarity">
    <text evidence="2">Belongs to the InsP3 receptor family.</text>
</comment>
<dbReference type="PROSITE" id="PS50222">
    <property type="entry name" value="EF_HAND_2"/>
    <property type="match status" value="2"/>
</dbReference>
<dbReference type="SUPFAM" id="SSF100909">
    <property type="entry name" value="IP3 receptor type 1 binding core, domain 2"/>
    <property type="match status" value="1"/>
</dbReference>
<dbReference type="Pfam" id="PF13499">
    <property type="entry name" value="EF-hand_7"/>
    <property type="match status" value="1"/>
</dbReference>
<keyword evidence="5" id="KW-0677">Repeat</keyword>
<feature type="transmembrane region" description="Helical" evidence="15">
    <location>
        <begin position="1991"/>
        <end position="2010"/>
    </location>
</feature>
<dbReference type="OrthoDB" id="300855at2759"/>
<evidence type="ECO:0000256" key="11">
    <source>
        <dbReference type="ARBA" id="ARBA00023170"/>
    </source>
</evidence>
<keyword evidence="6" id="KW-0256">Endoplasmic reticulum</keyword>
<dbReference type="InterPro" id="IPR011992">
    <property type="entry name" value="EF-hand-dom_pair"/>
</dbReference>
<keyword evidence="8 15" id="KW-1133">Transmembrane helix</keyword>
<dbReference type="Gene3D" id="1.20.120.350">
    <property type="entry name" value="Voltage-gated potassium channels. Chain C"/>
    <property type="match status" value="1"/>
</dbReference>
<dbReference type="SUPFAM" id="SSF47473">
    <property type="entry name" value="EF-hand"/>
    <property type="match status" value="1"/>
</dbReference>
<dbReference type="GO" id="GO:0005509">
    <property type="term" value="F:calcium ion binding"/>
    <property type="evidence" value="ECO:0007669"/>
    <property type="project" value="InterPro"/>
</dbReference>
<dbReference type="InterPro" id="IPR002048">
    <property type="entry name" value="EF_hand_dom"/>
</dbReference>
<feature type="transmembrane region" description="Helical" evidence="15">
    <location>
        <begin position="2667"/>
        <end position="2687"/>
    </location>
</feature>
<evidence type="ECO:0000259" key="16">
    <source>
        <dbReference type="PROSITE" id="PS50222"/>
    </source>
</evidence>
<evidence type="ECO:0000256" key="1">
    <source>
        <dbReference type="ARBA" id="ARBA00004477"/>
    </source>
</evidence>
<keyword evidence="11" id="KW-0675">Receptor</keyword>
<dbReference type="Pfam" id="PF08709">
    <property type="entry name" value="Ins145_P3_rec"/>
    <property type="match status" value="1"/>
</dbReference>
<keyword evidence="18" id="KW-1185">Reference proteome</keyword>
<comment type="subcellular location">
    <subcellularLocation>
        <location evidence="1">Endoplasmic reticulum membrane</location>
        <topology evidence="1">Multi-pass membrane protein</topology>
    </subcellularLocation>
</comment>
<dbReference type="Gene3D" id="1.10.238.10">
    <property type="entry name" value="EF-hand"/>
    <property type="match status" value="1"/>
</dbReference>
<evidence type="ECO:0000256" key="10">
    <source>
        <dbReference type="ARBA" id="ARBA00023136"/>
    </source>
</evidence>
<dbReference type="PANTHER" id="PTHR13715:SF99">
    <property type="entry name" value="INOSITOL 1,4,5-TRISPHOSPHATE RECEPTOR-LIKE PROTEIN A"/>
    <property type="match status" value="1"/>
</dbReference>
<evidence type="ECO:0000256" key="15">
    <source>
        <dbReference type="SAM" id="Phobius"/>
    </source>
</evidence>
<dbReference type="GO" id="GO:0005789">
    <property type="term" value="C:endoplasmic reticulum membrane"/>
    <property type="evidence" value="ECO:0007669"/>
    <property type="project" value="UniProtKB-SubCell"/>
</dbReference>
<evidence type="ECO:0000313" key="18">
    <source>
        <dbReference type="Proteomes" id="UP001165122"/>
    </source>
</evidence>
<comment type="caution">
    <text evidence="17">The sequence shown here is derived from an EMBL/GenBank/DDBJ whole genome shotgun (WGS) entry which is preliminary data.</text>
</comment>
<evidence type="ECO:0000256" key="12">
    <source>
        <dbReference type="ARBA" id="ARBA00023286"/>
    </source>
</evidence>
<dbReference type="Pfam" id="PF01365">
    <property type="entry name" value="RYDR_ITPR"/>
    <property type="match status" value="1"/>
</dbReference>
<dbReference type="InterPro" id="IPR000699">
    <property type="entry name" value="RIH_dom"/>
</dbReference>
<evidence type="ECO:0000256" key="3">
    <source>
        <dbReference type="ARBA" id="ARBA00022448"/>
    </source>
</evidence>
<dbReference type="Pfam" id="PF02815">
    <property type="entry name" value="MIR"/>
    <property type="match status" value="1"/>
</dbReference>
<evidence type="ECO:0000256" key="8">
    <source>
        <dbReference type="ARBA" id="ARBA00022989"/>
    </source>
</evidence>
<keyword evidence="4 15" id="KW-0812">Transmembrane</keyword>
<dbReference type="InterPro" id="IPR015925">
    <property type="entry name" value="Ryanodine_IP3_receptor"/>
</dbReference>
<evidence type="ECO:0000313" key="17">
    <source>
        <dbReference type="EMBL" id="GMH53042.1"/>
    </source>
</evidence>
<evidence type="ECO:0000256" key="6">
    <source>
        <dbReference type="ARBA" id="ARBA00022824"/>
    </source>
</evidence>
<keyword evidence="12" id="KW-1071">Ligand-gated ion channel</keyword>
<dbReference type="Gene3D" id="2.80.10.50">
    <property type="match status" value="2"/>
</dbReference>
<gene>
    <name evidence="17" type="ORF">TrLO_g6616</name>
</gene>
<dbReference type="EMBL" id="BRXW01000422">
    <property type="protein sequence ID" value="GMH53042.1"/>
    <property type="molecule type" value="Genomic_DNA"/>
</dbReference>
<feature type="domain" description="EF-hand" evidence="16">
    <location>
        <begin position="1774"/>
        <end position="1809"/>
    </location>
</feature>
<dbReference type="GO" id="GO:0005220">
    <property type="term" value="F:inositol 1,4,5-trisphosphate-gated calcium channel activity"/>
    <property type="evidence" value="ECO:0007669"/>
    <property type="project" value="InterPro"/>
</dbReference>
<dbReference type="InterPro" id="IPR000493">
    <property type="entry name" value="InsP3_rcpt"/>
</dbReference>
<dbReference type="SMART" id="SM00054">
    <property type="entry name" value="EFh"/>
    <property type="match status" value="2"/>
</dbReference>
<feature type="transmembrane region" description="Helical" evidence="15">
    <location>
        <begin position="1927"/>
        <end position="1948"/>
    </location>
</feature>
<feature type="transmembrane region" description="Helical" evidence="15">
    <location>
        <begin position="1960"/>
        <end position="1979"/>
    </location>
</feature>
<protein>
    <recommendedName>
        <fullName evidence="16">EF-hand domain-containing protein</fullName>
    </recommendedName>
</protein>
<dbReference type="SMART" id="SM00472">
    <property type="entry name" value="MIR"/>
    <property type="match status" value="2"/>
</dbReference>
<accession>A0A9W7DSD7</accession>
<dbReference type="Pfam" id="PF00520">
    <property type="entry name" value="Ion_trans"/>
    <property type="match status" value="2"/>
</dbReference>
<dbReference type="InterPro" id="IPR018247">
    <property type="entry name" value="EF_Hand_1_Ca_BS"/>
</dbReference>
<feature type="domain" description="EF-hand" evidence="16">
    <location>
        <begin position="1738"/>
        <end position="1773"/>
    </location>
</feature>
<name>A0A9W7DSD7_9STRA</name>
<dbReference type="InterPro" id="IPR005821">
    <property type="entry name" value="Ion_trans_dom"/>
</dbReference>
<dbReference type="CDD" id="cd00051">
    <property type="entry name" value="EFh"/>
    <property type="match status" value="1"/>
</dbReference>
<dbReference type="InterPro" id="IPR016093">
    <property type="entry name" value="MIR_motif"/>
</dbReference>
<keyword evidence="10 15" id="KW-0472">Membrane</keyword>
<reference evidence="18" key="1">
    <citation type="journal article" date="2023" name="Commun. Biol.">
        <title>Genome analysis of Parmales, the sister group of diatoms, reveals the evolutionary specialization of diatoms from phago-mixotrophs to photoautotrophs.</title>
        <authorList>
            <person name="Ban H."/>
            <person name="Sato S."/>
            <person name="Yoshikawa S."/>
            <person name="Yamada K."/>
            <person name="Nakamura Y."/>
            <person name="Ichinomiya M."/>
            <person name="Sato N."/>
            <person name="Blanc-Mathieu R."/>
            <person name="Endo H."/>
            <person name="Kuwata A."/>
            <person name="Ogata H."/>
        </authorList>
    </citation>
    <scope>NUCLEOTIDE SEQUENCE [LARGE SCALE GENOMIC DNA]</scope>
    <source>
        <strain evidence="18">NIES 3700</strain>
    </source>
</reference>
<evidence type="ECO:0000256" key="4">
    <source>
        <dbReference type="ARBA" id="ARBA00022692"/>
    </source>
</evidence>
<dbReference type="PRINTS" id="PR00779">
    <property type="entry name" value="INSP3RECEPTR"/>
</dbReference>
<feature type="transmembrane region" description="Helical" evidence="15">
    <location>
        <begin position="2572"/>
        <end position="2589"/>
    </location>
</feature>
<dbReference type="PROSITE" id="PS00018">
    <property type="entry name" value="EF_HAND_1"/>
    <property type="match status" value="1"/>
</dbReference>
<feature type="transmembrane region" description="Helical" evidence="15">
    <location>
        <begin position="2789"/>
        <end position="2809"/>
    </location>
</feature>